<dbReference type="EMBL" id="CP045737">
    <property type="protein sequence ID" value="QGG43357.1"/>
    <property type="molecule type" value="Genomic_DNA"/>
</dbReference>
<name>A0A5Q2MJV4_9ACTN</name>
<dbReference type="KEGG" id="aef:GEV26_17515"/>
<accession>A0A5Q2MJV4</accession>
<dbReference type="Proteomes" id="UP000392064">
    <property type="component" value="Chromosome"/>
</dbReference>
<dbReference type="NCBIfam" id="NF046117">
    <property type="entry name" value="SCO4848_fam"/>
    <property type="match status" value="1"/>
</dbReference>
<keyword evidence="2" id="KW-1185">Reference proteome</keyword>
<sequence>MLAGLFNIVVWPRFAKAIVDDDRAWAGEHWHSEPQAFFWVHAVLITSAIAIGLGVLVVGLRAHRSASR</sequence>
<dbReference type="Pfam" id="PF26606">
    <property type="entry name" value="SCO4848"/>
    <property type="match status" value="1"/>
</dbReference>
<dbReference type="InterPro" id="IPR058061">
    <property type="entry name" value="SCO4848-like"/>
</dbReference>
<proteinExistence type="predicted"/>
<evidence type="ECO:0000313" key="1">
    <source>
        <dbReference type="EMBL" id="QGG43357.1"/>
    </source>
</evidence>
<reference evidence="1 2" key="1">
    <citation type="submission" date="2019-11" db="EMBL/GenBank/DDBJ databases">
        <authorList>
            <person name="Li J."/>
        </authorList>
    </citation>
    <scope>NUCLEOTIDE SEQUENCE [LARGE SCALE GENOMIC DNA]</scope>
    <source>
        <strain evidence="1 2">MF47</strain>
    </source>
</reference>
<organism evidence="1 2">
    <name type="scientific">Aeromicrobium yanjiei</name>
    <dbReference type="NCBI Taxonomy" id="2662028"/>
    <lineage>
        <taxon>Bacteria</taxon>
        <taxon>Bacillati</taxon>
        <taxon>Actinomycetota</taxon>
        <taxon>Actinomycetes</taxon>
        <taxon>Propionibacteriales</taxon>
        <taxon>Nocardioidaceae</taxon>
        <taxon>Aeromicrobium</taxon>
    </lineage>
</organism>
<protein>
    <submittedName>
        <fullName evidence="1">Uncharacterized protein</fullName>
    </submittedName>
</protein>
<gene>
    <name evidence="1" type="ORF">GEV26_17515</name>
</gene>
<evidence type="ECO:0000313" key="2">
    <source>
        <dbReference type="Proteomes" id="UP000392064"/>
    </source>
</evidence>
<dbReference type="AlphaFoldDB" id="A0A5Q2MJV4"/>